<dbReference type="GO" id="GO:0022625">
    <property type="term" value="C:cytosolic large ribosomal subunit"/>
    <property type="evidence" value="ECO:0007669"/>
    <property type="project" value="UniProtKB-UniRule"/>
</dbReference>
<dbReference type="NCBIfam" id="NF005004">
    <property type="entry name" value="PRK06394.1"/>
    <property type="match status" value="1"/>
</dbReference>
<dbReference type="GO" id="GO:0006412">
    <property type="term" value="P:translation"/>
    <property type="evidence" value="ECO:0007669"/>
    <property type="project" value="UniProtKB-UniRule"/>
</dbReference>
<protein>
    <recommendedName>
        <fullName evidence="4">Large ribosomal subunit protein uL13</fullName>
    </recommendedName>
</protein>
<dbReference type="Pfam" id="PF00572">
    <property type="entry name" value="Ribosomal_L13"/>
    <property type="match status" value="1"/>
</dbReference>
<dbReference type="Gene3D" id="3.90.1180.10">
    <property type="entry name" value="Ribosomal protein L13"/>
    <property type="match status" value="1"/>
</dbReference>
<evidence type="ECO:0000313" key="6">
    <source>
        <dbReference type="EMBL" id="PSN86759.1"/>
    </source>
</evidence>
<dbReference type="PIRSF" id="PIRSF002181">
    <property type="entry name" value="Ribosomal_L13"/>
    <property type="match status" value="1"/>
</dbReference>
<comment type="subunit">
    <text evidence="4">Part of the 50S ribosomal subunit.</text>
</comment>
<dbReference type="NCBIfam" id="TIGR01077">
    <property type="entry name" value="L13_A_E"/>
    <property type="match status" value="1"/>
</dbReference>
<evidence type="ECO:0000256" key="4">
    <source>
        <dbReference type="HAMAP-Rule" id="MF_01366"/>
    </source>
</evidence>
<evidence type="ECO:0000256" key="1">
    <source>
        <dbReference type="ARBA" id="ARBA00006227"/>
    </source>
</evidence>
<evidence type="ECO:0000256" key="3">
    <source>
        <dbReference type="ARBA" id="ARBA00023274"/>
    </source>
</evidence>
<dbReference type="InterPro" id="IPR005823">
    <property type="entry name" value="Ribosomal_uL13_bac-type"/>
</dbReference>
<dbReference type="PROSITE" id="PS00783">
    <property type="entry name" value="RIBOSOMAL_L13"/>
    <property type="match status" value="1"/>
</dbReference>
<dbReference type="HAMAP" id="MF_01366">
    <property type="entry name" value="Ribosomal_uL13"/>
    <property type="match status" value="1"/>
</dbReference>
<evidence type="ECO:0000313" key="7">
    <source>
        <dbReference type="Proteomes" id="UP000240569"/>
    </source>
</evidence>
<dbReference type="PANTHER" id="PTHR11545:SF3">
    <property type="entry name" value="LARGE RIBOSOMAL SUBUNIT PROTEIN UL13"/>
    <property type="match status" value="1"/>
</dbReference>
<comment type="caution">
    <text evidence="6">The sequence shown here is derived from an EMBL/GenBank/DDBJ whole genome shotgun (WGS) entry which is preliminary data.</text>
</comment>
<comment type="similarity">
    <text evidence="1 4 5">Belongs to the universal ribosomal protein uL13 family.</text>
</comment>
<dbReference type="AlphaFoldDB" id="A0A2R6AK58"/>
<reference evidence="6 7" key="1">
    <citation type="submission" date="2017-04" db="EMBL/GenBank/DDBJ databases">
        <title>Novel microbial lineages endemic to geothermal iron-oxide mats fill important gaps in the evolutionary history of Archaea.</title>
        <authorList>
            <person name="Jay Z.J."/>
            <person name="Beam J.P."/>
            <person name="Dlakic M."/>
            <person name="Rusch D.B."/>
            <person name="Kozubal M.A."/>
            <person name="Inskeep W.P."/>
        </authorList>
    </citation>
    <scope>NUCLEOTIDE SEQUENCE [LARGE SCALE GENOMIC DNA]</scope>
    <source>
        <strain evidence="6">BE_D</strain>
    </source>
</reference>
<sequence>MSEQIKKTIIDANGLVLGRLASQVAKRLLNGETIIIVNVEKAVIKGNWLSIVREWEHRYEIKSVINPFRHSPKRYVRPDKYFRSVVKRMLPYRKAKGKSALSRLKVYIGVPAELVNQRFESVDVARVNATKGFYTLETIAKRFGWKGV</sequence>
<organism evidence="6 7">
    <name type="scientific">Candidatus Marsarchaeota G1 archaeon BE_D</name>
    <dbReference type="NCBI Taxonomy" id="1978156"/>
    <lineage>
        <taxon>Archaea</taxon>
        <taxon>Candidatus Marsarchaeota</taxon>
        <taxon>Candidatus Marsarchaeota group 1</taxon>
    </lineage>
</organism>
<evidence type="ECO:0000256" key="5">
    <source>
        <dbReference type="RuleBase" id="RU003877"/>
    </source>
</evidence>
<comment type="function">
    <text evidence="4">This protein is one of the early assembly proteins of the 50S ribosomal subunit, although it is not seen to bind rRNA by itself. It is important during the early stages of 50S assembly.</text>
</comment>
<gene>
    <name evidence="4" type="primary">rpl13</name>
    <name evidence="6" type="ORF">B9Q02_00915</name>
</gene>
<accession>A0A2R6AK58</accession>
<keyword evidence="2 4" id="KW-0689">Ribosomal protein</keyword>
<name>A0A2R6AK58_9ARCH</name>
<dbReference type="GO" id="GO:0003729">
    <property type="term" value="F:mRNA binding"/>
    <property type="evidence" value="ECO:0007669"/>
    <property type="project" value="TreeGrafter"/>
</dbReference>
<proteinExistence type="inferred from homology"/>
<dbReference type="GO" id="GO:0017148">
    <property type="term" value="P:negative regulation of translation"/>
    <property type="evidence" value="ECO:0007669"/>
    <property type="project" value="TreeGrafter"/>
</dbReference>
<dbReference type="InterPro" id="IPR023563">
    <property type="entry name" value="Ribosomal_uL13_CS"/>
</dbReference>
<keyword evidence="3 4" id="KW-0687">Ribonucleoprotein</keyword>
<dbReference type="GO" id="GO:0003735">
    <property type="term" value="F:structural constituent of ribosome"/>
    <property type="evidence" value="ECO:0007669"/>
    <property type="project" value="UniProtKB-UniRule"/>
</dbReference>
<dbReference type="InterPro" id="IPR005755">
    <property type="entry name" value="Ribosomal_uL13_euk/arc"/>
</dbReference>
<dbReference type="CDD" id="cd00392">
    <property type="entry name" value="Ribosomal_L13"/>
    <property type="match status" value="1"/>
</dbReference>
<dbReference type="InterPro" id="IPR036899">
    <property type="entry name" value="Ribosomal_uL13_sf"/>
</dbReference>
<dbReference type="SUPFAM" id="SSF52161">
    <property type="entry name" value="Ribosomal protein L13"/>
    <property type="match status" value="1"/>
</dbReference>
<dbReference type="InterPro" id="IPR005822">
    <property type="entry name" value="Ribosomal_uL13"/>
</dbReference>
<dbReference type="EMBL" id="NEXD01000002">
    <property type="protein sequence ID" value="PSN86759.1"/>
    <property type="molecule type" value="Genomic_DNA"/>
</dbReference>
<dbReference type="PANTHER" id="PTHR11545">
    <property type="entry name" value="RIBOSOMAL PROTEIN L13"/>
    <property type="match status" value="1"/>
</dbReference>
<dbReference type="Proteomes" id="UP000240569">
    <property type="component" value="Unassembled WGS sequence"/>
</dbReference>
<evidence type="ECO:0000256" key="2">
    <source>
        <dbReference type="ARBA" id="ARBA00022980"/>
    </source>
</evidence>